<keyword evidence="1" id="KW-1133">Transmembrane helix</keyword>
<evidence type="ECO:0000313" key="3">
    <source>
        <dbReference type="Proteomes" id="UP000177810"/>
    </source>
</evidence>
<name>A0A1G2F688_9BACT</name>
<dbReference type="InterPro" id="IPR012902">
    <property type="entry name" value="N_methyl_site"/>
</dbReference>
<keyword evidence="1" id="KW-0472">Membrane</keyword>
<dbReference type="STRING" id="1801990.A2V69_02805"/>
<evidence type="ECO:0008006" key="4">
    <source>
        <dbReference type="Google" id="ProtNLM"/>
    </source>
</evidence>
<organism evidence="2 3">
    <name type="scientific">Candidatus Portnoybacteria bacterium RBG_13_40_8</name>
    <dbReference type="NCBI Taxonomy" id="1801990"/>
    <lineage>
        <taxon>Bacteria</taxon>
        <taxon>Candidatus Portnoyibacteriota</taxon>
    </lineage>
</organism>
<dbReference type="NCBIfam" id="TIGR02532">
    <property type="entry name" value="IV_pilin_GFxxxE"/>
    <property type="match status" value="1"/>
</dbReference>
<proteinExistence type="predicted"/>
<protein>
    <recommendedName>
        <fullName evidence="4">Prepilin-type N-terminal cleavage/methylation domain-containing protein</fullName>
    </recommendedName>
</protein>
<evidence type="ECO:0000256" key="1">
    <source>
        <dbReference type="SAM" id="Phobius"/>
    </source>
</evidence>
<comment type="caution">
    <text evidence="2">The sequence shown here is derived from an EMBL/GenBank/DDBJ whole genome shotgun (WGS) entry which is preliminary data.</text>
</comment>
<dbReference type="Gene3D" id="3.30.700.10">
    <property type="entry name" value="Glycoprotein, Type 4 Pilin"/>
    <property type="match status" value="1"/>
</dbReference>
<feature type="transmembrane region" description="Helical" evidence="1">
    <location>
        <begin position="20"/>
        <end position="45"/>
    </location>
</feature>
<dbReference type="EMBL" id="MHMT01000005">
    <property type="protein sequence ID" value="OGZ33098.1"/>
    <property type="molecule type" value="Genomic_DNA"/>
</dbReference>
<sequence>MFGTKWRFNKKFLPADRRGFTIVEIIVVIAIIASAFIAILSFFVFDSRVSDRGRMKLRAVSLIEEATEAVRNFRDNNDWTIDGIGNLIVEVNYHPVMASKSWDILSGSEVIDGFTRSVVFSNVSRDGNDNIEQSYNPFNNDLDTKKIKITVSWTDRNGLTSESLETYLTNWKR</sequence>
<keyword evidence="1" id="KW-0812">Transmembrane</keyword>
<dbReference type="Pfam" id="PF07963">
    <property type="entry name" value="N_methyl"/>
    <property type="match status" value="1"/>
</dbReference>
<gene>
    <name evidence="2" type="ORF">A2V69_02805</name>
</gene>
<evidence type="ECO:0000313" key="2">
    <source>
        <dbReference type="EMBL" id="OGZ33098.1"/>
    </source>
</evidence>
<dbReference type="Proteomes" id="UP000177810">
    <property type="component" value="Unassembled WGS sequence"/>
</dbReference>
<reference evidence="2 3" key="1">
    <citation type="journal article" date="2016" name="Nat. Commun.">
        <title>Thousands of microbial genomes shed light on interconnected biogeochemical processes in an aquifer system.</title>
        <authorList>
            <person name="Anantharaman K."/>
            <person name="Brown C.T."/>
            <person name="Hug L.A."/>
            <person name="Sharon I."/>
            <person name="Castelle C.J."/>
            <person name="Probst A.J."/>
            <person name="Thomas B.C."/>
            <person name="Singh A."/>
            <person name="Wilkins M.J."/>
            <person name="Karaoz U."/>
            <person name="Brodie E.L."/>
            <person name="Williams K.H."/>
            <person name="Hubbard S.S."/>
            <person name="Banfield J.F."/>
        </authorList>
    </citation>
    <scope>NUCLEOTIDE SEQUENCE [LARGE SCALE GENOMIC DNA]</scope>
</reference>
<dbReference type="AlphaFoldDB" id="A0A1G2F688"/>
<accession>A0A1G2F688</accession>